<dbReference type="AlphaFoldDB" id="A0A1I8FMN0"/>
<dbReference type="Proteomes" id="UP000095280">
    <property type="component" value="Unplaced"/>
</dbReference>
<name>A0A1I8FMN0_9PLAT</name>
<feature type="compositionally biased region" description="Low complexity" evidence="1">
    <location>
        <begin position="74"/>
        <end position="88"/>
    </location>
</feature>
<sequence>VAVDDRQHLGPLLQLPTIGATADLCIRCYGASAAAVGGEELSHFLNIKSKTLQLRTGRRPNSPPLRDIPDLSRRMSSAASSRPRSRLSTIPGDSPSPSAWSNFNIRHDLCGCAPFADIVCLKTRSDFTLCRLPIGTDTEFCSANSAASADFVPAHAASVVRPSDVGAAPTAGTAGSRRHHLGASATSSKYGSILRKSATGALTTTQKHAAAAVHRAGLDVHEFKRAISVRQLQTPISRSDAANK</sequence>
<accession>A0A1I8FMN0</accession>
<evidence type="ECO:0000313" key="2">
    <source>
        <dbReference type="Proteomes" id="UP000095280"/>
    </source>
</evidence>
<evidence type="ECO:0000256" key="1">
    <source>
        <dbReference type="SAM" id="MobiDB-lite"/>
    </source>
</evidence>
<feature type="region of interest" description="Disordered" evidence="1">
    <location>
        <begin position="53"/>
        <end position="95"/>
    </location>
</feature>
<organism evidence="2 3">
    <name type="scientific">Macrostomum lignano</name>
    <dbReference type="NCBI Taxonomy" id="282301"/>
    <lineage>
        <taxon>Eukaryota</taxon>
        <taxon>Metazoa</taxon>
        <taxon>Spiralia</taxon>
        <taxon>Lophotrochozoa</taxon>
        <taxon>Platyhelminthes</taxon>
        <taxon>Rhabditophora</taxon>
        <taxon>Macrostomorpha</taxon>
        <taxon>Macrostomida</taxon>
        <taxon>Macrostomidae</taxon>
        <taxon>Macrostomum</taxon>
    </lineage>
</organism>
<evidence type="ECO:0000313" key="3">
    <source>
        <dbReference type="WBParaSite" id="maker-unitig_41066-snap-gene-0.7-mRNA-1"/>
    </source>
</evidence>
<keyword evidence="2" id="KW-1185">Reference proteome</keyword>
<dbReference type="WBParaSite" id="maker-unitig_41066-snap-gene-0.7-mRNA-1">
    <property type="protein sequence ID" value="maker-unitig_41066-snap-gene-0.7-mRNA-1"/>
    <property type="gene ID" value="maker-unitig_41066-snap-gene-0.7"/>
</dbReference>
<proteinExistence type="predicted"/>
<reference evidence="3" key="1">
    <citation type="submission" date="2016-11" db="UniProtKB">
        <authorList>
            <consortium name="WormBaseParasite"/>
        </authorList>
    </citation>
    <scope>IDENTIFICATION</scope>
</reference>
<protein>
    <submittedName>
        <fullName evidence="3">Rho-GAP domain-containing protein</fullName>
    </submittedName>
</protein>